<dbReference type="InterPro" id="IPR001079">
    <property type="entry name" value="Galectin_CRD"/>
</dbReference>
<dbReference type="InterPro" id="IPR013320">
    <property type="entry name" value="ConA-like_dom_sf"/>
</dbReference>
<accession>A0A8C9WV00</accession>
<dbReference type="GO" id="GO:0030246">
    <property type="term" value="F:carbohydrate binding"/>
    <property type="evidence" value="ECO:0007669"/>
    <property type="project" value="UniProtKB-UniRule"/>
</dbReference>
<dbReference type="GO" id="GO:2000562">
    <property type="term" value="P:negative regulation of CD4-positive, alpha-beta T cell proliferation"/>
    <property type="evidence" value="ECO:0007669"/>
    <property type="project" value="TreeGrafter"/>
</dbReference>
<dbReference type="AlphaFoldDB" id="A0A8C9WV00"/>
<organism evidence="4 5">
    <name type="scientific">Scleropages formosus</name>
    <name type="common">Asian bonytongue</name>
    <name type="synonym">Osteoglossum formosum</name>
    <dbReference type="NCBI Taxonomy" id="113540"/>
    <lineage>
        <taxon>Eukaryota</taxon>
        <taxon>Metazoa</taxon>
        <taxon>Chordata</taxon>
        <taxon>Craniata</taxon>
        <taxon>Vertebrata</taxon>
        <taxon>Euteleostomi</taxon>
        <taxon>Actinopterygii</taxon>
        <taxon>Neopterygii</taxon>
        <taxon>Teleostei</taxon>
        <taxon>Osteoglossocephala</taxon>
        <taxon>Osteoglossomorpha</taxon>
        <taxon>Osteoglossiformes</taxon>
        <taxon>Osteoglossidae</taxon>
        <taxon>Scleropages</taxon>
    </lineage>
</organism>
<protein>
    <recommendedName>
        <fullName evidence="2">Galectin</fullName>
    </recommendedName>
</protein>
<dbReference type="GO" id="GO:0005829">
    <property type="term" value="C:cytosol"/>
    <property type="evidence" value="ECO:0007669"/>
    <property type="project" value="TreeGrafter"/>
</dbReference>
<feature type="domain" description="Galectin" evidence="3">
    <location>
        <begin position="5"/>
        <end position="136"/>
    </location>
</feature>
<dbReference type="GO" id="GO:0016936">
    <property type="term" value="F:galactoside binding"/>
    <property type="evidence" value="ECO:0007669"/>
    <property type="project" value="TreeGrafter"/>
</dbReference>
<dbReference type="PANTHER" id="PTHR11346:SF80">
    <property type="entry name" value="GALECTIN-9C"/>
    <property type="match status" value="1"/>
</dbReference>
<reference evidence="4" key="2">
    <citation type="submission" date="2025-08" db="UniProtKB">
        <authorList>
            <consortium name="Ensembl"/>
        </authorList>
    </citation>
    <scope>IDENTIFICATION</scope>
</reference>
<feature type="domain" description="Galectin" evidence="3">
    <location>
        <begin position="191"/>
        <end position="314"/>
    </location>
</feature>
<dbReference type="SMART" id="SM00908">
    <property type="entry name" value="Gal-bind_lectin"/>
    <property type="match status" value="2"/>
</dbReference>
<dbReference type="GeneTree" id="ENSGT00940000162258"/>
<dbReference type="InterPro" id="IPR044156">
    <property type="entry name" value="Galectin-like"/>
</dbReference>
<proteinExistence type="predicted"/>
<dbReference type="CDD" id="cd00070">
    <property type="entry name" value="GLECT"/>
    <property type="match status" value="2"/>
</dbReference>
<name>A0A8C9WV00_SCLFO</name>
<dbReference type="Proteomes" id="UP000694397">
    <property type="component" value="Chromosome 25"/>
</dbReference>
<dbReference type="Gene3D" id="2.60.120.200">
    <property type="match status" value="2"/>
</dbReference>
<dbReference type="GO" id="GO:0005634">
    <property type="term" value="C:nucleus"/>
    <property type="evidence" value="ECO:0007669"/>
    <property type="project" value="TreeGrafter"/>
</dbReference>
<reference evidence="4" key="3">
    <citation type="submission" date="2025-09" db="UniProtKB">
        <authorList>
            <consortium name="Ensembl"/>
        </authorList>
    </citation>
    <scope>IDENTIFICATION</scope>
</reference>
<evidence type="ECO:0000313" key="5">
    <source>
        <dbReference type="Proteomes" id="UP000694397"/>
    </source>
</evidence>
<reference evidence="4 5" key="1">
    <citation type="submission" date="2019-04" db="EMBL/GenBank/DDBJ databases">
        <authorList>
            <consortium name="Wellcome Sanger Institute Data Sharing"/>
        </authorList>
    </citation>
    <scope>NUCLEOTIDE SEQUENCE [LARGE SCALE GENOMIC DNA]</scope>
</reference>
<dbReference type="SUPFAM" id="SSF49899">
    <property type="entry name" value="Concanavalin A-like lectins/glucanases"/>
    <property type="match status" value="2"/>
</dbReference>
<dbReference type="SMART" id="SM00276">
    <property type="entry name" value="GLECT"/>
    <property type="match status" value="2"/>
</dbReference>
<evidence type="ECO:0000259" key="3">
    <source>
        <dbReference type="PROSITE" id="PS51304"/>
    </source>
</evidence>
<keyword evidence="5" id="KW-1185">Reference proteome</keyword>
<dbReference type="GO" id="GO:0010628">
    <property type="term" value="P:positive regulation of gene expression"/>
    <property type="evidence" value="ECO:0007669"/>
    <property type="project" value="TreeGrafter"/>
</dbReference>
<evidence type="ECO:0000256" key="2">
    <source>
        <dbReference type="RuleBase" id="RU102079"/>
    </source>
</evidence>
<evidence type="ECO:0000256" key="1">
    <source>
        <dbReference type="ARBA" id="ARBA00022734"/>
    </source>
</evidence>
<evidence type="ECO:0000313" key="4">
    <source>
        <dbReference type="Ensembl" id="ENSSFOP00015079083.1"/>
    </source>
</evidence>
<dbReference type="Ensembl" id="ENSSFOT00015078378.1">
    <property type="protein sequence ID" value="ENSSFOP00015079083.1"/>
    <property type="gene ID" value="ENSSFOG00015021783.2"/>
</dbReference>
<dbReference type="Pfam" id="PF00337">
    <property type="entry name" value="Gal-bind_lectin"/>
    <property type="match status" value="2"/>
</dbReference>
<sequence>MKTPLRQHIQGGLQEGKSITVKGRVLLGAKSFYVNLQCGDGPEANVALHFSARFDKLPGYVVLNSYHQNTWSKECKYESPIPRGSTFALEIMVNRDSYLTSVNGIFFLEYLHQLPPSSVNTIWVDGGIELESVEFPNTSVSPPVRLQTGKSEKTQIFLRNACPVHRVREREPDRTMTPKKKTGGPISVTPYKLIMQGGMYHGRSITVQGVVNLSAKTFFIELRYKNGVAFQLSPDFDKSRVVCSSQKWRSEERLQGLPFCKGRPFTVNILCEVTCYRISINGIQTITFKHRYSMLNEIDILEIGGDVSLTSVEC</sequence>
<dbReference type="PANTHER" id="PTHR11346">
    <property type="entry name" value="GALECTIN"/>
    <property type="match status" value="1"/>
</dbReference>
<keyword evidence="1 2" id="KW-0430">Lectin</keyword>
<dbReference type="PROSITE" id="PS51304">
    <property type="entry name" value="GALECTIN"/>
    <property type="match status" value="2"/>
</dbReference>
<dbReference type="GO" id="GO:0032689">
    <property type="term" value="P:negative regulation of type II interferon production"/>
    <property type="evidence" value="ECO:0007669"/>
    <property type="project" value="TreeGrafter"/>
</dbReference>